<keyword evidence="2" id="KW-1185">Reference proteome</keyword>
<dbReference type="EMBL" id="JAXQNO010000005">
    <property type="protein sequence ID" value="KAK4797722.1"/>
    <property type="molecule type" value="Genomic_DNA"/>
</dbReference>
<dbReference type="PANTHER" id="PTHR35687">
    <property type="entry name" value="OS07G0516700 PROTEIN"/>
    <property type="match status" value="1"/>
</dbReference>
<evidence type="ECO:0000313" key="2">
    <source>
        <dbReference type="Proteomes" id="UP001346149"/>
    </source>
</evidence>
<evidence type="ECO:0000313" key="1">
    <source>
        <dbReference type="EMBL" id="KAK4797722.1"/>
    </source>
</evidence>
<accession>A0AAN7MFE8</accession>
<proteinExistence type="predicted"/>
<organism evidence="1 2">
    <name type="scientific">Trapa natans</name>
    <name type="common">Water chestnut</name>
    <dbReference type="NCBI Taxonomy" id="22666"/>
    <lineage>
        <taxon>Eukaryota</taxon>
        <taxon>Viridiplantae</taxon>
        <taxon>Streptophyta</taxon>
        <taxon>Embryophyta</taxon>
        <taxon>Tracheophyta</taxon>
        <taxon>Spermatophyta</taxon>
        <taxon>Magnoliopsida</taxon>
        <taxon>eudicotyledons</taxon>
        <taxon>Gunneridae</taxon>
        <taxon>Pentapetalae</taxon>
        <taxon>rosids</taxon>
        <taxon>malvids</taxon>
        <taxon>Myrtales</taxon>
        <taxon>Lythraceae</taxon>
        <taxon>Trapa</taxon>
    </lineage>
</organism>
<sequence>MAIFKIQAYSKIDKEDPEEAMHRRARFLIHKVMEEADRMVGSRRISSSRPCFLMGMRLSKVKLRIGNRLRGMKRRTLSTISAARGGTLRQLRACRRLFVARLPRPLLI</sequence>
<reference evidence="1 2" key="1">
    <citation type="journal article" date="2023" name="Hortic Res">
        <title>Pangenome of water caltrop reveals structural variations and asymmetric subgenome divergence after allopolyploidization.</title>
        <authorList>
            <person name="Zhang X."/>
            <person name="Chen Y."/>
            <person name="Wang L."/>
            <person name="Yuan Y."/>
            <person name="Fang M."/>
            <person name="Shi L."/>
            <person name="Lu R."/>
            <person name="Comes H.P."/>
            <person name="Ma Y."/>
            <person name="Chen Y."/>
            <person name="Huang G."/>
            <person name="Zhou Y."/>
            <person name="Zheng Z."/>
            <person name="Qiu Y."/>
        </authorList>
    </citation>
    <scope>NUCLEOTIDE SEQUENCE [LARGE SCALE GENOMIC DNA]</scope>
    <source>
        <strain evidence="1">F231</strain>
    </source>
</reference>
<name>A0AAN7MFE8_TRANT</name>
<gene>
    <name evidence="1" type="ORF">SAY86_030048</name>
</gene>
<protein>
    <submittedName>
        <fullName evidence="1">Uncharacterized protein</fullName>
    </submittedName>
</protein>
<dbReference type="Proteomes" id="UP001346149">
    <property type="component" value="Unassembled WGS sequence"/>
</dbReference>
<dbReference type="AlphaFoldDB" id="A0AAN7MFE8"/>
<dbReference type="PANTHER" id="PTHR35687:SF1">
    <property type="entry name" value="OS07G0516700 PROTEIN"/>
    <property type="match status" value="1"/>
</dbReference>
<comment type="caution">
    <text evidence="1">The sequence shown here is derived from an EMBL/GenBank/DDBJ whole genome shotgun (WGS) entry which is preliminary data.</text>
</comment>